<organism evidence="2 4">
    <name type="scientific">Acutalibacter muris</name>
    <dbReference type="NCBI Taxonomy" id="1796620"/>
    <lineage>
        <taxon>Bacteria</taxon>
        <taxon>Bacillati</taxon>
        <taxon>Bacillota</taxon>
        <taxon>Clostridia</taxon>
        <taxon>Eubacteriales</taxon>
        <taxon>Acutalibacteraceae</taxon>
        <taxon>Acutalibacter</taxon>
    </lineage>
</organism>
<dbReference type="Proteomes" id="UP000596035">
    <property type="component" value="Chromosome"/>
</dbReference>
<reference evidence="1" key="1">
    <citation type="journal article" date="2017" name="Genome Announc.">
        <title>High-Quality Whole-Genome Sequences of the Oligo-Mouse-Microbiota Bacterial Community.</title>
        <authorList>
            <person name="Garzetti D."/>
            <person name="Brugiroux S."/>
            <person name="Bunk B."/>
            <person name="Pukall R."/>
            <person name="McCoy K.D."/>
            <person name="Macpherson A.J."/>
            <person name="Stecher B."/>
        </authorList>
    </citation>
    <scope>NUCLEOTIDE SEQUENCE</scope>
    <source>
        <strain evidence="1">KB18</strain>
    </source>
</reference>
<protein>
    <submittedName>
        <fullName evidence="2">Uncharacterized protein</fullName>
    </submittedName>
</protein>
<evidence type="ECO:0000313" key="2">
    <source>
        <dbReference type="EMBL" id="QQR31594.1"/>
    </source>
</evidence>
<dbReference type="Proteomes" id="UP000196710">
    <property type="component" value="Chromosome"/>
</dbReference>
<gene>
    <name evidence="1" type="ORF">ADH66_17625</name>
    <name evidence="2" type="ORF">I5Q82_08030</name>
</gene>
<dbReference type="RefSeq" id="WP_066538115.1">
    <property type="nucleotide sequence ID" value="NZ_CP021422.1"/>
</dbReference>
<keyword evidence="3" id="KW-1185">Reference proteome</keyword>
<evidence type="ECO:0000313" key="3">
    <source>
        <dbReference type="Proteomes" id="UP000196710"/>
    </source>
</evidence>
<sequence length="187" mass="21649">MGTIRENADHILHGRGLMERLREIGEPHIIGSYKMDMMAWNDLDIDVENTNMSIEKLYELTDYIIRAFHPKWFEAKEEVTDQGKTVWFQGAEAVIDGELWNFDLWFFDRETIEKAEVYCDSIASRAAKLPGAKERIIGIKRELLKRGLYGYGEGKYISMDVYRAVLEQGITDTEGMLESYVPGENRL</sequence>
<dbReference type="EMBL" id="CP065321">
    <property type="protein sequence ID" value="QQR31594.1"/>
    <property type="molecule type" value="Genomic_DNA"/>
</dbReference>
<evidence type="ECO:0000313" key="1">
    <source>
        <dbReference type="EMBL" id="ASB42313.1"/>
    </source>
</evidence>
<dbReference type="AlphaFoldDB" id="A0A1Z2XV41"/>
<dbReference type="EMBL" id="CP021422">
    <property type="protein sequence ID" value="ASB42313.1"/>
    <property type="molecule type" value="Genomic_DNA"/>
</dbReference>
<proteinExistence type="predicted"/>
<reference evidence="3" key="2">
    <citation type="submission" date="2017-05" db="EMBL/GenBank/DDBJ databases">
        <title>Improved OligoMM genomes.</title>
        <authorList>
            <person name="Garzetti D."/>
        </authorList>
    </citation>
    <scope>NUCLEOTIDE SEQUENCE [LARGE SCALE GENOMIC DNA]</scope>
    <source>
        <strain evidence="3">KB18</strain>
    </source>
</reference>
<evidence type="ECO:0000313" key="4">
    <source>
        <dbReference type="Proteomes" id="UP000596035"/>
    </source>
</evidence>
<dbReference type="KEGG" id="amur:ADH66_17625"/>
<name>A0A1Z2XV41_9FIRM</name>
<reference evidence="2 4" key="3">
    <citation type="submission" date="2020-11" db="EMBL/GenBank/DDBJ databases">
        <title>Closed and high quality bacterial genomes of the OMM12 community.</title>
        <authorList>
            <person name="Marbouty M."/>
            <person name="Lamy-Besnier Q."/>
            <person name="Debarbieux L."/>
            <person name="Koszul R."/>
        </authorList>
    </citation>
    <scope>NUCLEOTIDE SEQUENCE [LARGE SCALE GENOMIC DNA]</scope>
    <source>
        <strain evidence="2 4">KB18</strain>
    </source>
</reference>
<accession>A0A1Z2XV41</accession>